<dbReference type="EMBL" id="JARGYC010000023">
    <property type="protein sequence ID" value="MDF0601160.1"/>
    <property type="molecule type" value="Genomic_DNA"/>
</dbReference>
<dbReference type="RefSeq" id="WP_275567301.1">
    <property type="nucleotide sequence ID" value="NZ_JARGYC010000023.1"/>
</dbReference>
<proteinExistence type="predicted"/>
<sequence>MPKTPLDHDHTRSSGRVTAYTRLERIKAGEGAHPNIKLLDRRKRKGPTDASRVKQFLRIERGYLA</sequence>
<reference evidence="2" key="1">
    <citation type="submission" date="2023-03" db="EMBL/GenBank/DDBJ databases">
        <title>Multiphase analysis and comparison of six strains from genera Psychromarinibacter, Lutimaribacter, and Maritimibacter, including a novel species: Psychromarinibacter sediminicola sp. nov.</title>
        <authorList>
            <person name="Wang Y.-H."/>
            <person name="Ye M.-Q."/>
            <person name="Du Z.-J."/>
        </authorList>
    </citation>
    <scope>NUCLEOTIDE SEQUENCE</scope>
    <source>
        <strain evidence="2">C21-152</strain>
    </source>
</reference>
<evidence type="ECO:0000313" key="2">
    <source>
        <dbReference type="EMBL" id="MDF0601160.1"/>
    </source>
</evidence>
<feature type="compositionally biased region" description="Basic and acidic residues" evidence="1">
    <location>
        <begin position="1"/>
        <end position="12"/>
    </location>
</feature>
<accession>A0AAE3T890</accession>
<evidence type="ECO:0000313" key="3">
    <source>
        <dbReference type="Proteomes" id="UP001220964"/>
    </source>
</evidence>
<dbReference type="Proteomes" id="UP001220964">
    <property type="component" value="Unassembled WGS sequence"/>
</dbReference>
<dbReference type="AlphaFoldDB" id="A0AAE3T890"/>
<comment type="caution">
    <text evidence="2">The sequence shown here is derived from an EMBL/GenBank/DDBJ whole genome shotgun (WGS) entry which is preliminary data.</text>
</comment>
<protein>
    <submittedName>
        <fullName evidence="2">Uncharacterized protein</fullName>
    </submittedName>
</protein>
<evidence type="ECO:0000256" key="1">
    <source>
        <dbReference type="SAM" id="MobiDB-lite"/>
    </source>
</evidence>
<gene>
    <name evidence="2" type="ORF">P1J78_10510</name>
</gene>
<feature type="region of interest" description="Disordered" evidence="1">
    <location>
        <begin position="31"/>
        <end position="50"/>
    </location>
</feature>
<feature type="region of interest" description="Disordered" evidence="1">
    <location>
        <begin position="1"/>
        <end position="26"/>
    </location>
</feature>
<keyword evidence="3" id="KW-1185">Reference proteome</keyword>
<organism evidence="2 3">
    <name type="scientific">Psychromarinibacter sediminicola</name>
    <dbReference type="NCBI Taxonomy" id="3033385"/>
    <lineage>
        <taxon>Bacteria</taxon>
        <taxon>Pseudomonadati</taxon>
        <taxon>Pseudomonadota</taxon>
        <taxon>Alphaproteobacteria</taxon>
        <taxon>Rhodobacterales</taxon>
        <taxon>Paracoccaceae</taxon>
        <taxon>Psychromarinibacter</taxon>
    </lineage>
</organism>
<name>A0AAE3T890_9RHOB</name>